<evidence type="ECO:0000313" key="3">
    <source>
        <dbReference type="EMBL" id="CAH1001256.1"/>
    </source>
</evidence>
<dbReference type="InterPro" id="IPR041685">
    <property type="entry name" value="AAA_GajA/Old/RecF-like"/>
</dbReference>
<dbReference type="Gene3D" id="3.40.50.300">
    <property type="entry name" value="P-loop containing nucleotide triphosphate hydrolases"/>
    <property type="match status" value="1"/>
</dbReference>
<accession>A0ABM9B1P4</accession>
<dbReference type="RefSeq" id="WP_238751103.1">
    <property type="nucleotide sequence ID" value="NZ_CAKLPZ010000002.1"/>
</dbReference>
<name>A0ABM9B1P4_9BACT</name>
<protein>
    <recommendedName>
        <fullName evidence="2">Endonuclease GajA/Old nuclease/RecF-like AAA domain-containing protein</fullName>
    </recommendedName>
</protein>
<gene>
    <name evidence="3" type="ORF">LEM8419_02155</name>
</gene>
<dbReference type="PANTHER" id="PTHR32114">
    <property type="entry name" value="ABC TRANSPORTER ABCH.3"/>
    <property type="match status" value="1"/>
</dbReference>
<dbReference type="PANTHER" id="PTHR32114:SF2">
    <property type="entry name" value="ABC TRANSPORTER ABCH.3"/>
    <property type="match status" value="1"/>
</dbReference>
<comment type="caution">
    <text evidence="3">The sequence shown here is derived from an EMBL/GenBank/DDBJ whole genome shotgun (WGS) entry which is preliminary data.</text>
</comment>
<dbReference type="Pfam" id="PF13175">
    <property type="entry name" value="AAA_15"/>
    <property type="match status" value="1"/>
</dbReference>
<sequence>MRIEEITIENYMCYFGRKSVNLASGLNLILGDNGNGKTKFYEAIAFLLNDLPPSQLSGVVSKKALYETAPEDPIRVGVKVKATQFEETKVVERYFTVQRGQDGSINASDTNLTATVTHAQGRSPANGKLVLDQLFPPNLRKYLMFEGEGALNIFNNTDALTILIDNFSQGKHYRKYTDLGRLLKKKAEKAVDDASRTNKKNELKLSKAKADIELLTSLINPKEEELHALRNNLTQTEEHKAQAEAYVANADALEIVNKRIEDVETKLTTRRSQLKEKYTSYLFDDKWILANFAPFQVKFMEKVEEIEQQKREADRTHQREVGKQQEREKITLQGNRNPLPINVPSVRYVKEMINEHFCKMCNRIVEPDSEAFRFMVQRLEEYEEDIRRTREEANKNKLFTDNYLRRLITLTDTKNDQGNVFAEVKQSIESLFNFNQGRKTDISKLEERLEFEKGERNEIVGRSQIGAERLTTVLSQYTRWTNNINADKSRISVLGESIAKLKSERAERHKEKDRLDNDNVDHFLINAQNLLRDVEEIFTSTEERLYREFVEDLERKTNEILQRINVDSFTGTVVFDLTWFRGDPKIKIRLVTGDDEAFSSNQSLETTMHMAILFAIAMLAKDTKSESFPMIFDAPTSSFGEPKTKEFLNIVSESDQQRIVLFYNFLTKDENGKSVVKSDFANVKRNKAYVLQLKRPFDPQQLRTIDTLIEEI</sequence>
<feature type="coiled-coil region" evidence="1">
    <location>
        <begin position="184"/>
        <end position="246"/>
    </location>
</feature>
<dbReference type="EMBL" id="CAKLPZ010000002">
    <property type="protein sequence ID" value="CAH1001256.1"/>
    <property type="molecule type" value="Genomic_DNA"/>
</dbReference>
<dbReference type="InterPro" id="IPR027417">
    <property type="entry name" value="P-loop_NTPase"/>
</dbReference>
<reference evidence="3" key="1">
    <citation type="submission" date="2021-12" db="EMBL/GenBank/DDBJ databases">
        <authorList>
            <person name="Rodrigo-Torres L."/>
            <person name="Arahal R. D."/>
            <person name="Lucena T."/>
        </authorList>
    </citation>
    <scope>NUCLEOTIDE SEQUENCE</scope>
    <source>
        <strain evidence="3">CECT 8419</strain>
    </source>
</reference>
<evidence type="ECO:0000256" key="1">
    <source>
        <dbReference type="SAM" id="Coils"/>
    </source>
</evidence>
<dbReference type="SUPFAM" id="SSF52540">
    <property type="entry name" value="P-loop containing nucleoside triphosphate hydrolases"/>
    <property type="match status" value="1"/>
</dbReference>
<proteinExistence type="predicted"/>
<keyword evidence="4" id="KW-1185">Reference proteome</keyword>
<evidence type="ECO:0000313" key="4">
    <source>
        <dbReference type="Proteomes" id="UP000837803"/>
    </source>
</evidence>
<organism evidence="3 4">
    <name type="scientific">Neolewinella maritima</name>
    <dbReference type="NCBI Taxonomy" id="1383882"/>
    <lineage>
        <taxon>Bacteria</taxon>
        <taxon>Pseudomonadati</taxon>
        <taxon>Bacteroidota</taxon>
        <taxon>Saprospiria</taxon>
        <taxon>Saprospirales</taxon>
        <taxon>Lewinellaceae</taxon>
        <taxon>Neolewinella</taxon>
    </lineage>
</organism>
<keyword evidence="1" id="KW-0175">Coiled coil</keyword>
<feature type="domain" description="Endonuclease GajA/Old nuclease/RecF-like AAA" evidence="2">
    <location>
        <begin position="1"/>
        <end position="275"/>
    </location>
</feature>
<dbReference type="Proteomes" id="UP000837803">
    <property type="component" value="Unassembled WGS sequence"/>
</dbReference>
<evidence type="ECO:0000259" key="2">
    <source>
        <dbReference type="Pfam" id="PF13175"/>
    </source>
</evidence>